<evidence type="ECO:0000256" key="7">
    <source>
        <dbReference type="SAM" id="Phobius"/>
    </source>
</evidence>
<dbReference type="Gene3D" id="2.60.40.420">
    <property type="entry name" value="Cupredoxins - blue copper proteins"/>
    <property type="match status" value="3"/>
</dbReference>
<dbReference type="InterPro" id="IPR033138">
    <property type="entry name" value="Cu_oxidase_CS"/>
</dbReference>
<feature type="transmembrane region" description="Helical" evidence="7">
    <location>
        <begin position="21"/>
        <end position="42"/>
    </location>
</feature>
<dbReference type="InterPro" id="IPR002355">
    <property type="entry name" value="Cu_oxidase_Cu_BS"/>
</dbReference>
<sequence length="654" mass="72775">MDNEDQEKRTAQRKPFWRNQWFYMGFGFLIIAAVVLGMGIGLRNYQNSDASSASSSSGSGSSGSSTTSSASSPTATLSDDWRLDTSTAYAVSTDWDSSEEPKTREFNLTISEVVGWPDGYNRTLTVINGQFPGPLIEVNAGDRLIVNVKNEGENATTMHFHGLFQNGTNFMDGVHGITQCPIPAGSSFTYNFTIADDQYGTYWYHSHYGTQYADGVYGPLVIHSPLEDDMIGDLYDYDQVVLIQDWYHGIASGYLEAYLASNNENTEPTPDSGLINGANYFNCSLTPDDTCYQSEAKREVFNFERDVTYRLRVINVGSFAEIDFSVDSHELTLVEADGTTISPSAYHKVRISVAQRYSLLMTTNVTDTKSTNETFWMRAELNRFCFSESNPILDVGVRAAVKYTDESDSEARVRFQGKSAVISTATDSWDDRDANIRCLDLDNSLIEPYETLEVPNATHFYRVDSSFQIGAYQLDLAYINGTSWKPASVPTLYSAWEQLNPSTSSSVTDSNSSTLLTTEGALPLGVYAGNKQQYVVNVPDYAVVDLLINNLDDGAHPFHLHGYKFWVMEAGRGNFKYTNYGNWSSDTPVKRDTLSVQAYGWAIVRFVADNPGLWAFHCHISWHLEAGLMMQFQTMASQIGSLDPPQAWQDLCSA</sequence>
<feature type="region of interest" description="Disordered" evidence="6">
    <location>
        <begin position="47"/>
        <end position="77"/>
    </location>
</feature>
<dbReference type="Pfam" id="PF00394">
    <property type="entry name" value="Cu-oxidase"/>
    <property type="match status" value="1"/>
</dbReference>
<dbReference type="PROSITE" id="PS00079">
    <property type="entry name" value="MULTICOPPER_OXIDASE1"/>
    <property type="match status" value="1"/>
</dbReference>
<organism evidence="11 12">
    <name type="scientific">Myxozyma melibiosi</name>
    <dbReference type="NCBI Taxonomy" id="54550"/>
    <lineage>
        <taxon>Eukaryota</taxon>
        <taxon>Fungi</taxon>
        <taxon>Dikarya</taxon>
        <taxon>Ascomycota</taxon>
        <taxon>Saccharomycotina</taxon>
        <taxon>Lipomycetes</taxon>
        <taxon>Lipomycetales</taxon>
        <taxon>Lipomycetaceae</taxon>
        <taxon>Myxozyma</taxon>
    </lineage>
</organism>
<keyword evidence="2" id="KW-0813">Transport</keyword>
<keyword evidence="2" id="KW-0410">Iron transport</keyword>
<dbReference type="Proteomes" id="UP001498771">
    <property type="component" value="Unassembled WGS sequence"/>
</dbReference>
<dbReference type="EMBL" id="JBBJBU010000015">
    <property type="protein sequence ID" value="KAK7202830.1"/>
    <property type="molecule type" value="Genomic_DNA"/>
</dbReference>
<keyword evidence="3" id="KW-0479">Metal-binding</keyword>
<keyword evidence="2" id="KW-0406">Ion transport</keyword>
<evidence type="ECO:0000259" key="8">
    <source>
        <dbReference type="Pfam" id="PF00394"/>
    </source>
</evidence>
<dbReference type="PROSITE" id="PS00080">
    <property type="entry name" value="MULTICOPPER_OXIDASE2"/>
    <property type="match status" value="1"/>
</dbReference>
<evidence type="ECO:0000256" key="6">
    <source>
        <dbReference type="SAM" id="MobiDB-lite"/>
    </source>
</evidence>
<evidence type="ECO:0000256" key="3">
    <source>
        <dbReference type="ARBA" id="ARBA00022723"/>
    </source>
</evidence>
<dbReference type="Pfam" id="PF07732">
    <property type="entry name" value="Cu-oxidase_3"/>
    <property type="match status" value="1"/>
</dbReference>
<dbReference type="InterPro" id="IPR011706">
    <property type="entry name" value="Cu-oxidase_C"/>
</dbReference>
<evidence type="ECO:0000313" key="12">
    <source>
        <dbReference type="Proteomes" id="UP001498771"/>
    </source>
</evidence>
<dbReference type="PANTHER" id="PTHR11709">
    <property type="entry name" value="MULTI-COPPER OXIDASE"/>
    <property type="match status" value="1"/>
</dbReference>
<gene>
    <name evidence="11" type="ORF">BZA70DRAFT_291985</name>
</gene>
<evidence type="ECO:0000256" key="1">
    <source>
        <dbReference type="ARBA" id="ARBA00010609"/>
    </source>
</evidence>
<dbReference type="CDD" id="cd13857">
    <property type="entry name" value="CuRO_1_Diphenol_Ox"/>
    <property type="match status" value="1"/>
</dbReference>
<keyword evidence="12" id="KW-1185">Reference proteome</keyword>
<keyword evidence="5" id="KW-0186">Copper</keyword>
<name>A0ABR1EZ13_9ASCO</name>
<dbReference type="CDD" id="cd13886">
    <property type="entry name" value="CuRO_2_MCO_like_1"/>
    <property type="match status" value="1"/>
</dbReference>
<dbReference type="PANTHER" id="PTHR11709:SF414">
    <property type="entry name" value="ADR239WP"/>
    <property type="match status" value="1"/>
</dbReference>
<feature type="domain" description="Plastocyanin-like" evidence="9">
    <location>
        <begin position="528"/>
        <end position="635"/>
    </location>
</feature>
<feature type="domain" description="Plastocyanin-like" evidence="10">
    <location>
        <begin position="117"/>
        <end position="225"/>
    </location>
</feature>
<comment type="caution">
    <text evidence="11">The sequence shown here is derived from an EMBL/GenBank/DDBJ whole genome shotgun (WGS) entry which is preliminary data.</text>
</comment>
<evidence type="ECO:0000313" key="11">
    <source>
        <dbReference type="EMBL" id="KAK7202830.1"/>
    </source>
</evidence>
<evidence type="ECO:0000256" key="4">
    <source>
        <dbReference type="ARBA" id="ARBA00023002"/>
    </source>
</evidence>
<evidence type="ECO:0000256" key="2">
    <source>
        <dbReference type="ARBA" id="ARBA00022496"/>
    </source>
</evidence>
<keyword evidence="4" id="KW-0560">Oxidoreductase</keyword>
<comment type="similarity">
    <text evidence="1">Belongs to the multicopper oxidase family.</text>
</comment>
<feature type="domain" description="Plastocyanin-like" evidence="8">
    <location>
        <begin position="239"/>
        <end position="401"/>
    </location>
</feature>
<dbReference type="RefSeq" id="XP_064765863.1">
    <property type="nucleotide sequence ID" value="XM_064914341.1"/>
</dbReference>
<dbReference type="InterPro" id="IPR045087">
    <property type="entry name" value="Cu-oxidase_fam"/>
</dbReference>
<proteinExistence type="inferred from homology"/>
<keyword evidence="7" id="KW-1133">Transmembrane helix</keyword>
<evidence type="ECO:0000259" key="9">
    <source>
        <dbReference type="Pfam" id="PF07731"/>
    </source>
</evidence>
<keyword evidence="7" id="KW-0812">Transmembrane</keyword>
<evidence type="ECO:0000259" key="10">
    <source>
        <dbReference type="Pfam" id="PF07732"/>
    </source>
</evidence>
<protein>
    <submittedName>
        <fullName evidence="11">Cupredoxin</fullName>
    </submittedName>
</protein>
<keyword evidence="2" id="KW-0408">Iron</keyword>
<keyword evidence="7" id="KW-0472">Membrane</keyword>
<evidence type="ECO:0000256" key="5">
    <source>
        <dbReference type="ARBA" id="ARBA00023008"/>
    </source>
</evidence>
<dbReference type="CDD" id="cd13910">
    <property type="entry name" value="CuRO_3_MCO_like_4"/>
    <property type="match status" value="1"/>
</dbReference>
<feature type="compositionally biased region" description="Low complexity" evidence="6">
    <location>
        <begin position="48"/>
        <end position="77"/>
    </location>
</feature>
<dbReference type="InterPro" id="IPR011707">
    <property type="entry name" value="Cu-oxidase-like_N"/>
</dbReference>
<accession>A0ABR1EZ13</accession>
<dbReference type="InterPro" id="IPR008972">
    <property type="entry name" value="Cupredoxin"/>
</dbReference>
<dbReference type="GeneID" id="90039853"/>
<dbReference type="Pfam" id="PF07731">
    <property type="entry name" value="Cu-oxidase_2"/>
    <property type="match status" value="1"/>
</dbReference>
<dbReference type="InterPro" id="IPR001117">
    <property type="entry name" value="Cu-oxidase_2nd"/>
</dbReference>
<dbReference type="SUPFAM" id="SSF49503">
    <property type="entry name" value="Cupredoxins"/>
    <property type="match status" value="3"/>
</dbReference>
<reference evidence="11 12" key="1">
    <citation type="submission" date="2024-03" db="EMBL/GenBank/DDBJ databases">
        <title>Genome-scale model development and genomic sequencing of the oleaginous clade Lipomyces.</title>
        <authorList>
            <consortium name="Lawrence Berkeley National Laboratory"/>
            <person name="Czajka J.J."/>
            <person name="Han Y."/>
            <person name="Kim J."/>
            <person name="Mondo S.J."/>
            <person name="Hofstad B.A."/>
            <person name="Robles A."/>
            <person name="Haridas S."/>
            <person name="Riley R."/>
            <person name="LaButti K."/>
            <person name="Pangilinan J."/>
            <person name="Andreopoulos W."/>
            <person name="Lipzen A."/>
            <person name="Yan J."/>
            <person name="Wang M."/>
            <person name="Ng V."/>
            <person name="Grigoriev I.V."/>
            <person name="Spatafora J.W."/>
            <person name="Magnuson J.K."/>
            <person name="Baker S.E."/>
            <person name="Pomraning K.R."/>
        </authorList>
    </citation>
    <scope>NUCLEOTIDE SEQUENCE [LARGE SCALE GENOMIC DNA]</scope>
    <source>
        <strain evidence="11 12">Phaff 52-87</strain>
    </source>
</reference>